<dbReference type="FunFam" id="1.25.40.10:FF:001093">
    <property type="entry name" value="Pentatricopeptide repeat-containing protein At2g34400"/>
    <property type="match status" value="1"/>
</dbReference>
<dbReference type="NCBIfam" id="TIGR00756">
    <property type="entry name" value="PPR"/>
    <property type="match status" value="3"/>
</dbReference>
<dbReference type="InterPro" id="IPR011990">
    <property type="entry name" value="TPR-like_helical_dom_sf"/>
</dbReference>
<feature type="repeat" description="PPR" evidence="2">
    <location>
        <begin position="279"/>
        <end position="313"/>
    </location>
</feature>
<dbReference type="Pfam" id="PF01535">
    <property type="entry name" value="PPR"/>
    <property type="match status" value="2"/>
</dbReference>
<organism evidence="3 4">
    <name type="scientific">Ilex paraguariensis</name>
    <name type="common">yerba mate</name>
    <dbReference type="NCBI Taxonomy" id="185542"/>
    <lineage>
        <taxon>Eukaryota</taxon>
        <taxon>Viridiplantae</taxon>
        <taxon>Streptophyta</taxon>
        <taxon>Embryophyta</taxon>
        <taxon>Tracheophyta</taxon>
        <taxon>Spermatophyta</taxon>
        <taxon>Magnoliopsida</taxon>
        <taxon>eudicotyledons</taxon>
        <taxon>Gunneridae</taxon>
        <taxon>Pentapetalae</taxon>
        <taxon>asterids</taxon>
        <taxon>campanulids</taxon>
        <taxon>Aquifoliales</taxon>
        <taxon>Aquifoliaceae</taxon>
        <taxon>Ilex</taxon>
    </lineage>
</organism>
<dbReference type="PANTHER" id="PTHR47926:SF342">
    <property type="entry name" value="TETRATRICOPEPTIDE-LIKE HELICAL DOMAIN-CONTAINING PROTEIN-RELATED"/>
    <property type="match status" value="1"/>
</dbReference>
<dbReference type="Pfam" id="PF13041">
    <property type="entry name" value="PPR_2"/>
    <property type="match status" value="4"/>
</dbReference>
<sequence length="626" mass="69730">MSLCFHAIPRRYILKNTITKATHRSSHDLPTHNRQSPQPELPLIFSNYQSFTQSENNPESLHLELLAQLQNHGSEHTPYIFNKVVSFCSKWASLDLGIQLHSKIVKLGFDSNVYINSALVDTYCKCGFLSCGQQLFDEMPRRNAVTWNSLLSGYLQALWPEMATELFMEMIRTGIAPTPFSVSAILVGCAQLEDGELGAQVHSLSLKAGFCSNVVVGTGLIHMYSKCANVEASRRLFDQMPDKSVVSWTSMITGYAQNHQPDEAMMLVREMLCLGIKANYVTYNSLLSSFCHPDDLDHCKHLHCHILKEGLESNAYLAVTLVTVYSDCGCSLEEFYRICSSVMVWDQISWNAVISGFSNIDNGEEAFICFSRMRQAGIDVDLFTFTSILKAMGISSALEEGTQIQTLVFKTGYASNVCVQNGLVSMYARCGKIDYAKRVFFSMDHHDVISWNSLLSACAQHGYGREAVEMFEHMRRSGVKPNSTTFLAVLSACGHVGLLHKGLEYFNFMKNDDSVQPPKVEHYACVVDLYGRAGFLHEAEAFINSMPIDPGSSVFKALLSACQVHGNKEIARRAARKLVELSPNDPATYVLLSNVLATGGYWDDAAGVRKIMCDKGVRKKPGYSWI</sequence>
<reference evidence="3 4" key="1">
    <citation type="submission" date="2024-02" db="EMBL/GenBank/DDBJ databases">
        <authorList>
            <person name="Vignale AGUSTIN F."/>
            <person name="Sosa J E."/>
            <person name="Modenutti C."/>
        </authorList>
    </citation>
    <scope>NUCLEOTIDE SEQUENCE [LARGE SCALE GENOMIC DNA]</scope>
</reference>
<accession>A0ABC8V3E4</accession>
<gene>
    <name evidence="3" type="ORF">ILEXP_LOCUS58486</name>
</gene>
<keyword evidence="4" id="KW-1185">Reference proteome</keyword>
<evidence type="ECO:0008006" key="5">
    <source>
        <dbReference type="Google" id="ProtNLM"/>
    </source>
</evidence>
<feature type="repeat" description="PPR" evidence="2">
    <location>
        <begin position="447"/>
        <end position="481"/>
    </location>
</feature>
<proteinExistence type="predicted"/>
<dbReference type="Pfam" id="PF20431">
    <property type="entry name" value="E_motif"/>
    <property type="match status" value="1"/>
</dbReference>
<evidence type="ECO:0000313" key="3">
    <source>
        <dbReference type="EMBL" id="CAK9187873.1"/>
    </source>
</evidence>
<dbReference type="SUPFAM" id="SSF48452">
    <property type="entry name" value="TPR-like"/>
    <property type="match status" value="1"/>
</dbReference>
<comment type="caution">
    <text evidence="3">The sequence shown here is derived from an EMBL/GenBank/DDBJ whole genome shotgun (WGS) entry which is preliminary data.</text>
</comment>
<protein>
    <recommendedName>
        <fullName evidence="5">Pentatricopeptide repeat-containing protein</fullName>
    </recommendedName>
</protein>
<keyword evidence="1" id="KW-0677">Repeat</keyword>
<feature type="repeat" description="PPR" evidence="2">
    <location>
        <begin position="143"/>
        <end position="177"/>
    </location>
</feature>
<name>A0ABC8V3E4_9AQUA</name>
<evidence type="ECO:0000256" key="2">
    <source>
        <dbReference type="PROSITE-ProRule" id="PRU00708"/>
    </source>
</evidence>
<dbReference type="Gene3D" id="1.25.40.10">
    <property type="entry name" value="Tetratricopeptide repeat domain"/>
    <property type="match status" value="5"/>
</dbReference>
<feature type="repeat" description="PPR" evidence="2">
    <location>
        <begin position="244"/>
        <end position="278"/>
    </location>
</feature>
<dbReference type="FunFam" id="1.25.40.10:FF:000196">
    <property type="entry name" value="Pentatricopeptide repeat-containing protein At4g14850"/>
    <property type="match status" value="1"/>
</dbReference>
<feature type="repeat" description="PPR" evidence="2">
    <location>
        <begin position="346"/>
        <end position="380"/>
    </location>
</feature>
<evidence type="ECO:0000313" key="4">
    <source>
        <dbReference type="Proteomes" id="UP001642360"/>
    </source>
</evidence>
<dbReference type="InterPro" id="IPR046848">
    <property type="entry name" value="E_motif"/>
</dbReference>
<dbReference type="PANTHER" id="PTHR47926">
    <property type="entry name" value="PENTATRICOPEPTIDE REPEAT-CONTAINING PROTEIN"/>
    <property type="match status" value="1"/>
</dbReference>
<dbReference type="PROSITE" id="PS51375">
    <property type="entry name" value="PPR"/>
    <property type="match status" value="5"/>
</dbReference>
<dbReference type="EMBL" id="CAUOFW020010191">
    <property type="protein sequence ID" value="CAK9187873.1"/>
    <property type="molecule type" value="Genomic_DNA"/>
</dbReference>
<dbReference type="FunFam" id="1.25.40.10:FF:000073">
    <property type="entry name" value="Pentatricopeptide repeat-containing protein chloroplastic"/>
    <property type="match status" value="1"/>
</dbReference>
<dbReference type="InterPro" id="IPR046960">
    <property type="entry name" value="PPR_At4g14850-like_plant"/>
</dbReference>
<evidence type="ECO:0000256" key="1">
    <source>
        <dbReference type="ARBA" id="ARBA00022737"/>
    </source>
</evidence>
<dbReference type="InterPro" id="IPR002885">
    <property type="entry name" value="PPR_rpt"/>
</dbReference>
<dbReference type="AlphaFoldDB" id="A0ABC8V3E4"/>
<dbReference type="Proteomes" id="UP001642360">
    <property type="component" value="Unassembled WGS sequence"/>
</dbReference>